<protein>
    <submittedName>
        <fullName evidence="3">Uncharacterized protein</fullName>
    </submittedName>
</protein>
<name>A0A2W5K5E2_ANCNO</name>
<dbReference type="GO" id="GO:0022857">
    <property type="term" value="F:transmembrane transporter activity"/>
    <property type="evidence" value="ECO:0007669"/>
    <property type="project" value="InterPro"/>
</dbReference>
<reference evidence="3 4" key="1">
    <citation type="submission" date="2017-08" db="EMBL/GenBank/DDBJ databases">
        <title>Infants hospitalized years apart are colonized by the same room-sourced microbial strains.</title>
        <authorList>
            <person name="Brooks B."/>
            <person name="Olm M.R."/>
            <person name="Firek B.A."/>
            <person name="Baker R."/>
            <person name="Thomas B.C."/>
            <person name="Morowitz M.J."/>
            <person name="Banfield J.F."/>
        </authorList>
    </citation>
    <scope>NUCLEOTIDE SEQUENCE [LARGE SCALE GENOMIC DNA]</scope>
    <source>
        <strain evidence="3">S2_005_003_R2_43</strain>
    </source>
</reference>
<evidence type="ECO:0000256" key="2">
    <source>
        <dbReference type="SAM" id="Phobius"/>
    </source>
</evidence>
<proteinExistence type="predicted"/>
<evidence type="ECO:0000313" key="4">
    <source>
        <dbReference type="Proteomes" id="UP000249577"/>
    </source>
</evidence>
<dbReference type="SUPFAM" id="SSF82866">
    <property type="entry name" value="Multidrug efflux transporter AcrB transmembrane domain"/>
    <property type="match status" value="1"/>
</dbReference>
<gene>
    <name evidence="3" type="ORF">DI565_16415</name>
</gene>
<sequence>MLKARTRCSDAGSSKSNGADEPTARKIVCKADATMKVRLVALAATGGQTRGRAAIATARTRPWATLMASLAPILGVIPPALAAGAGAEMRQALGILVSLGMIGVSIFHVVRPPIARSSKRRAACGTRQVSPRFHNRV</sequence>
<organism evidence="3 4">
    <name type="scientific">Ancylobacter novellus</name>
    <name type="common">Thiobacillus novellus</name>
    <dbReference type="NCBI Taxonomy" id="921"/>
    <lineage>
        <taxon>Bacteria</taxon>
        <taxon>Pseudomonadati</taxon>
        <taxon>Pseudomonadota</taxon>
        <taxon>Alphaproteobacteria</taxon>
        <taxon>Hyphomicrobiales</taxon>
        <taxon>Xanthobacteraceae</taxon>
        <taxon>Ancylobacter</taxon>
    </lineage>
</organism>
<keyword evidence="2" id="KW-1133">Transmembrane helix</keyword>
<accession>A0A2W5K5E2</accession>
<comment type="caution">
    <text evidence="3">The sequence shown here is derived from an EMBL/GenBank/DDBJ whole genome shotgun (WGS) entry which is preliminary data.</text>
</comment>
<feature type="transmembrane region" description="Helical" evidence="2">
    <location>
        <begin position="91"/>
        <end position="110"/>
    </location>
</feature>
<dbReference type="Proteomes" id="UP000249577">
    <property type="component" value="Unassembled WGS sequence"/>
</dbReference>
<dbReference type="Gene3D" id="1.20.1640.10">
    <property type="entry name" value="Multidrug efflux transporter AcrB transmembrane domain"/>
    <property type="match status" value="1"/>
</dbReference>
<feature type="transmembrane region" description="Helical" evidence="2">
    <location>
        <begin position="63"/>
        <end position="85"/>
    </location>
</feature>
<dbReference type="Pfam" id="PF00873">
    <property type="entry name" value="ACR_tran"/>
    <property type="match status" value="1"/>
</dbReference>
<dbReference type="InterPro" id="IPR001036">
    <property type="entry name" value="Acrflvin-R"/>
</dbReference>
<keyword evidence="2" id="KW-0472">Membrane</keyword>
<evidence type="ECO:0000313" key="3">
    <source>
        <dbReference type="EMBL" id="PZQ12406.1"/>
    </source>
</evidence>
<evidence type="ECO:0000256" key="1">
    <source>
        <dbReference type="SAM" id="MobiDB-lite"/>
    </source>
</evidence>
<dbReference type="AlphaFoldDB" id="A0A2W5K5E2"/>
<feature type="region of interest" description="Disordered" evidence="1">
    <location>
        <begin position="1"/>
        <end position="22"/>
    </location>
</feature>
<dbReference type="EMBL" id="QFPN01000009">
    <property type="protein sequence ID" value="PZQ12406.1"/>
    <property type="molecule type" value="Genomic_DNA"/>
</dbReference>
<keyword evidence="2" id="KW-0812">Transmembrane</keyword>
<dbReference type="GO" id="GO:0016020">
    <property type="term" value="C:membrane"/>
    <property type="evidence" value="ECO:0007669"/>
    <property type="project" value="InterPro"/>
</dbReference>